<dbReference type="Proteomes" id="UP001066276">
    <property type="component" value="Chromosome 3_1"/>
</dbReference>
<evidence type="ECO:0000313" key="2">
    <source>
        <dbReference type="Proteomes" id="UP001066276"/>
    </source>
</evidence>
<comment type="caution">
    <text evidence="1">The sequence shown here is derived from an EMBL/GenBank/DDBJ whole genome shotgun (WGS) entry which is preliminary data.</text>
</comment>
<gene>
    <name evidence="1" type="ORF">NDU88_003172</name>
</gene>
<dbReference type="EMBL" id="JANPWB010000005">
    <property type="protein sequence ID" value="KAJ1186391.1"/>
    <property type="molecule type" value="Genomic_DNA"/>
</dbReference>
<evidence type="ECO:0000313" key="1">
    <source>
        <dbReference type="EMBL" id="KAJ1186391.1"/>
    </source>
</evidence>
<organism evidence="1 2">
    <name type="scientific">Pleurodeles waltl</name>
    <name type="common">Iberian ribbed newt</name>
    <dbReference type="NCBI Taxonomy" id="8319"/>
    <lineage>
        <taxon>Eukaryota</taxon>
        <taxon>Metazoa</taxon>
        <taxon>Chordata</taxon>
        <taxon>Craniata</taxon>
        <taxon>Vertebrata</taxon>
        <taxon>Euteleostomi</taxon>
        <taxon>Amphibia</taxon>
        <taxon>Batrachia</taxon>
        <taxon>Caudata</taxon>
        <taxon>Salamandroidea</taxon>
        <taxon>Salamandridae</taxon>
        <taxon>Pleurodelinae</taxon>
        <taxon>Pleurodeles</taxon>
    </lineage>
</organism>
<dbReference type="AlphaFoldDB" id="A0AAV7UCM0"/>
<protein>
    <recommendedName>
        <fullName evidence="3">Secreted protein</fullName>
    </recommendedName>
</protein>
<keyword evidence="2" id="KW-1185">Reference proteome</keyword>
<accession>A0AAV7UCM0</accession>
<name>A0AAV7UCM0_PLEWA</name>
<evidence type="ECO:0008006" key="3">
    <source>
        <dbReference type="Google" id="ProtNLM"/>
    </source>
</evidence>
<proteinExistence type="predicted"/>
<sequence>MHRTWKEVVAAGLLQGPRCAWGAAVTARCLPQTTANEGGESVRDSWRPRSTDGGNCDFCSTQRSRKVAAGA</sequence>
<reference evidence="1" key="1">
    <citation type="journal article" date="2022" name="bioRxiv">
        <title>Sequencing and chromosome-scale assembly of the giantPleurodeles waltlgenome.</title>
        <authorList>
            <person name="Brown T."/>
            <person name="Elewa A."/>
            <person name="Iarovenko S."/>
            <person name="Subramanian E."/>
            <person name="Araus A.J."/>
            <person name="Petzold A."/>
            <person name="Susuki M."/>
            <person name="Suzuki K.-i.T."/>
            <person name="Hayashi T."/>
            <person name="Toyoda A."/>
            <person name="Oliveira C."/>
            <person name="Osipova E."/>
            <person name="Leigh N.D."/>
            <person name="Simon A."/>
            <person name="Yun M.H."/>
        </authorList>
    </citation>
    <scope>NUCLEOTIDE SEQUENCE</scope>
    <source>
        <strain evidence="1">20211129_DDA</strain>
        <tissue evidence="1">Liver</tissue>
    </source>
</reference>